<reference evidence="2 3" key="1">
    <citation type="submission" date="2018-10" db="EMBL/GenBank/DDBJ databases">
        <title>Genome Sequencing of Pantoea dispersa DSM 32899.</title>
        <authorList>
            <person name="Nawrath M."/>
            <person name="Ottenheim C."/>
            <person name="Wilm A."/>
            <person name="Zimmermann W."/>
            <person name="Wu J.C."/>
        </authorList>
    </citation>
    <scope>NUCLEOTIDE SEQUENCE [LARGE SCALE GENOMIC DNA]</scope>
    <source>
        <strain evidence="2 3">DSM 32899</strain>
        <plasmid evidence="2 3">unnamed2</plasmid>
    </source>
</reference>
<evidence type="ECO:0000313" key="3">
    <source>
        <dbReference type="Proteomes" id="UP000319411"/>
    </source>
</evidence>
<evidence type="ECO:0000256" key="1">
    <source>
        <dbReference type="SAM" id="SignalP"/>
    </source>
</evidence>
<dbReference type="KEGG" id="pdis:D8B20_20725"/>
<geneLocation type="plasmid" evidence="2 3">
    <name>unnamed2</name>
</geneLocation>
<organism evidence="2 3">
    <name type="scientific">Candidatus Pantoea soli</name>
    <dbReference type="NCBI Taxonomy" id="3098669"/>
    <lineage>
        <taxon>Bacteria</taxon>
        <taxon>Pseudomonadati</taxon>
        <taxon>Pseudomonadota</taxon>
        <taxon>Gammaproteobacteria</taxon>
        <taxon>Enterobacterales</taxon>
        <taxon>Erwiniaceae</taxon>
        <taxon>Pantoea</taxon>
    </lineage>
</organism>
<proteinExistence type="predicted"/>
<feature type="chain" id="PRO_5021741818" evidence="1">
    <location>
        <begin position="21"/>
        <end position="72"/>
    </location>
</feature>
<dbReference type="OrthoDB" id="6547554at2"/>
<evidence type="ECO:0000313" key="2">
    <source>
        <dbReference type="EMBL" id="QDY44348.1"/>
    </source>
</evidence>
<feature type="signal peptide" evidence="1">
    <location>
        <begin position="1"/>
        <end position="20"/>
    </location>
</feature>
<protein>
    <submittedName>
        <fullName evidence="2">Uncharacterized protein</fullName>
    </submittedName>
</protein>
<keyword evidence="2" id="KW-0614">Plasmid</keyword>
<keyword evidence="3" id="KW-1185">Reference proteome</keyword>
<gene>
    <name evidence="2" type="ORF">D8B20_20725</name>
</gene>
<dbReference type="Proteomes" id="UP000319411">
    <property type="component" value="Plasmid unnamed2"/>
</dbReference>
<keyword evidence="1" id="KW-0732">Signal</keyword>
<sequence>MKITAIVGVSLLATSFHAAAFVSSSAAPLTQQVNIDSSGNAHAIPSETVANGVTKLIPVTGCNCPFCTMLRV</sequence>
<dbReference type="EMBL" id="CP032704">
    <property type="protein sequence ID" value="QDY44348.1"/>
    <property type="molecule type" value="Genomic_DNA"/>
</dbReference>
<name>A0A518XJI5_9GAMM</name>
<dbReference type="AlphaFoldDB" id="A0A518XJI5"/>
<accession>A0A518XJI5</accession>